<feature type="compositionally biased region" description="Polar residues" evidence="1">
    <location>
        <begin position="251"/>
        <end position="295"/>
    </location>
</feature>
<protein>
    <recommendedName>
        <fullName evidence="2">PiggyBac transposable element-derived protein domain-containing protein</fullName>
    </recommendedName>
</protein>
<feature type="region of interest" description="Disordered" evidence="1">
    <location>
        <begin position="176"/>
        <end position="209"/>
    </location>
</feature>
<evidence type="ECO:0000256" key="1">
    <source>
        <dbReference type="SAM" id="MobiDB-lite"/>
    </source>
</evidence>
<dbReference type="PANTHER" id="PTHR47272">
    <property type="entry name" value="DDE_TNP_1_7 DOMAIN-CONTAINING PROTEIN"/>
    <property type="match status" value="1"/>
</dbReference>
<organism evidence="3 4">
    <name type="scientific">Aphis glycines</name>
    <name type="common">Soybean aphid</name>
    <dbReference type="NCBI Taxonomy" id="307491"/>
    <lineage>
        <taxon>Eukaryota</taxon>
        <taxon>Metazoa</taxon>
        <taxon>Ecdysozoa</taxon>
        <taxon>Arthropoda</taxon>
        <taxon>Hexapoda</taxon>
        <taxon>Insecta</taxon>
        <taxon>Pterygota</taxon>
        <taxon>Neoptera</taxon>
        <taxon>Paraneoptera</taxon>
        <taxon>Hemiptera</taxon>
        <taxon>Sternorrhyncha</taxon>
        <taxon>Aphidomorpha</taxon>
        <taxon>Aphidoidea</taxon>
        <taxon>Aphididae</taxon>
        <taxon>Aphidini</taxon>
        <taxon>Aphis</taxon>
        <taxon>Aphis</taxon>
    </lineage>
</organism>
<feature type="domain" description="PiggyBac transposable element-derived protein" evidence="2">
    <location>
        <begin position="18"/>
        <end position="71"/>
    </location>
</feature>
<dbReference type="AlphaFoldDB" id="A0A6G0SWW2"/>
<dbReference type="PANTHER" id="PTHR47272:SF1">
    <property type="entry name" value="PIGGYBAC TRANSPOSABLE ELEMENT-DERIVED PROTEIN 3-LIKE"/>
    <property type="match status" value="1"/>
</dbReference>
<dbReference type="InterPro" id="IPR029526">
    <property type="entry name" value="PGBD"/>
</dbReference>
<proteinExistence type="predicted"/>
<dbReference type="Pfam" id="PF13843">
    <property type="entry name" value="DDE_Tnp_1_7"/>
    <property type="match status" value="2"/>
</dbReference>
<dbReference type="Proteomes" id="UP000475862">
    <property type="component" value="Unassembled WGS sequence"/>
</dbReference>
<sequence length="496" mass="56197">MVVKWFDNKSVCLASRVDVSMPQIVKHYNSHLGGVDLADMLIAIYRTNMKTHQWYLNIFSQLLDVCVNNAWLQYRKDCVELKEKNVIILKEFRVNIAIALSSKNKPKVGRKSKGMCIPENIKIKKKIVPQPIDDVRLDRYDHMPIVGIKGRCRMCKTGQTTFSCDKTTQKILAMIPPESSESSGNESSDKHVDYASNFDSSSSSLSANTDENELDELLKHFELNPIDEATREFFDSIDENIIEEEISTTNFSPTFMSDISKPSTSGTSPLPETEFVSPQPSTSAAISSKSKQLSTRTSKRILNYNVRTPPIPLSSPQPSTLPEAQFVSPRSSRKVDVSMPQIVKHYNSHLGGVDLADMLIAIYRTNMKTHQWYLNIFSQLLDVCVNNAWLQYRKDCVELKEKNVIILKEFRVNIAIALSSKNKPKVGRKSKGMCIPENIKIKKKIVPQPIDDVRLDRYDHMPIVGIKGRCRMCKTGQTTFSCDKCDSRLCITSTRN</sequence>
<gene>
    <name evidence="3" type="ORF">AGLY_017169</name>
</gene>
<evidence type="ECO:0000313" key="4">
    <source>
        <dbReference type="Proteomes" id="UP000475862"/>
    </source>
</evidence>
<dbReference type="OrthoDB" id="6624630at2759"/>
<dbReference type="EMBL" id="VYZN01001196">
    <property type="protein sequence ID" value="KAE9522444.1"/>
    <property type="molecule type" value="Genomic_DNA"/>
</dbReference>
<feature type="non-terminal residue" evidence="3">
    <location>
        <position position="496"/>
    </location>
</feature>
<feature type="domain" description="PiggyBac transposable element-derived protein" evidence="2">
    <location>
        <begin position="330"/>
        <end position="389"/>
    </location>
</feature>
<comment type="caution">
    <text evidence="3">The sequence shown here is derived from an EMBL/GenBank/DDBJ whole genome shotgun (WGS) entry which is preliminary data.</text>
</comment>
<reference evidence="3 4" key="1">
    <citation type="submission" date="2019-08" db="EMBL/GenBank/DDBJ databases">
        <title>The genome of the soybean aphid Biotype 1, its phylome, world population structure and adaptation to the North American continent.</title>
        <authorList>
            <person name="Giordano R."/>
            <person name="Donthu R.K."/>
            <person name="Hernandez A.G."/>
            <person name="Wright C.L."/>
            <person name="Zimin A.V."/>
        </authorList>
    </citation>
    <scope>NUCLEOTIDE SEQUENCE [LARGE SCALE GENOMIC DNA]</scope>
    <source>
        <tissue evidence="3">Whole aphids</tissue>
    </source>
</reference>
<feature type="region of interest" description="Disordered" evidence="1">
    <location>
        <begin position="248"/>
        <end position="295"/>
    </location>
</feature>
<evidence type="ECO:0000313" key="3">
    <source>
        <dbReference type="EMBL" id="KAE9522444.1"/>
    </source>
</evidence>
<name>A0A6G0SWW2_APHGL</name>
<evidence type="ECO:0000259" key="2">
    <source>
        <dbReference type="Pfam" id="PF13843"/>
    </source>
</evidence>
<keyword evidence="4" id="KW-1185">Reference proteome</keyword>
<accession>A0A6G0SWW2</accession>